<sequence length="297" mass="32555">MTSKLPTRPVRSSRRGRHAPFDLGDVVEVDYQNGIVHGRLIAKVTNDPPPVTRWLVQYHEPGVKQEEIVCEKSFGAIIEKASPSTIAAMKAKTRSNLPAAAPQSLVSVPQNLVSVPQNLLEETQPASSKEGRTSLSPSPTSSAVHISIKENVPTPHRSSTSTTSSSNSSTEGTASSNGSDVETDHISHPKTSTNVKVIIPMSKVTTKSMETTPQTVLSEREKRRLKREEASRLALQKKQPKRAFGHSPLSSTPTKKRKRNGKLDKAGDEEVIKVKLNTGTLYLYRGLNRRAVFIRRV</sequence>
<feature type="region of interest" description="Disordered" evidence="1">
    <location>
        <begin position="122"/>
        <end position="264"/>
    </location>
</feature>
<reference evidence="2" key="1">
    <citation type="submission" date="2021-01" db="EMBL/GenBank/DDBJ databases">
        <authorList>
            <person name="Corre E."/>
            <person name="Pelletier E."/>
            <person name="Niang G."/>
            <person name="Scheremetjew M."/>
            <person name="Finn R."/>
            <person name="Kale V."/>
            <person name="Holt S."/>
            <person name="Cochrane G."/>
            <person name="Meng A."/>
            <person name="Brown T."/>
            <person name="Cohen L."/>
        </authorList>
    </citation>
    <scope>NUCLEOTIDE SEQUENCE</scope>
    <source>
        <strain evidence="4">GSO104</strain>
        <strain evidence="2">Pop2</strain>
    </source>
</reference>
<feature type="compositionally biased region" description="Polar residues" evidence="1">
    <location>
        <begin position="122"/>
        <end position="144"/>
    </location>
</feature>
<feature type="compositionally biased region" description="Basic and acidic residues" evidence="1">
    <location>
        <begin position="218"/>
        <end position="231"/>
    </location>
</feature>
<evidence type="ECO:0000313" key="4">
    <source>
        <dbReference type="EMBL" id="CAE4668783.1"/>
    </source>
</evidence>
<dbReference type="EMBL" id="HBGN01027839">
    <property type="protein sequence ID" value="CAD9343718.1"/>
    <property type="molecule type" value="Transcribed_RNA"/>
</dbReference>
<gene>
    <name evidence="4" type="ORF">DBRI00130_LOCUS44060</name>
    <name evidence="2" type="ORF">DBRI1063_LOCUS17978</name>
    <name evidence="3" type="ORF">DBRI1063_LOCUS17979</name>
</gene>
<dbReference type="EMBL" id="HBNS01061142">
    <property type="protein sequence ID" value="CAE4668783.1"/>
    <property type="molecule type" value="Transcribed_RNA"/>
</dbReference>
<evidence type="ECO:0000313" key="3">
    <source>
        <dbReference type="EMBL" id="CAD9343720.1"/>
    </source>
</evidence>
<accession>A0A6V2QH04</accession>
<dbReference type="EMBL" id="HBGN01027840">
    <property type="protein sequence ID" value="CAD9343720.1"/>
    <property type="molecule type" value="Transcribed_RNA"/>
</dbReference>
<evidence type="ECO:0000313" key="2">
    <source>
        <dbReference type="EMBL" id="CAD9343718.1"/>
    </source>
</evidence>
<name>A0A6V2QH04_9STRA</name>
<organism evidence="2">
    <name type="scientific">Ditylum brightwellii</name>
    <dbReference type="NCBI Taxonomy" id="49249"/>
    <lineage>
        <taxon>Eukaryota</taxon>
        <taxon>Sar</taxon>
        <taxon>Stramenopiles</taxon>
        <taxon>Ochrophyta</taxon>
        <taxon>Bacillariophyta</taxon>
        <taxon>Mediophyceae</taxon>
        <taxon>Lithodesmiophycidae</taxon>
        <taxon>Lithodesmiales</taxon>
        <taxon>Lithodesmiaceae</taxon>
        <taxon>Ditylum</taxon>
    </lineage>
</organism>
<proteinExistence type="predicted"/>
<protein>
    <submittedName>
        <fullName evidence="2">Uncharacterized protein</fullName>
    </submittedName>
</protein>
<feature type="compositionally biased region" description="Low complexity" evidence="1">
    <location>
        <begin position="158"/>
        <end position="179"/>
    </location>
</feature>
<dbReference type="AlphaFoldDB" id="A0A6V2QH04"/>
<evidence type="ECO:0000256" key="1">
    <source>
        <dbReference type="SAM" id="MobiDB-lite"/>
    </source>
</evidence>
<feature type="compositionally biased region" description="Polar residues" evidence="1">
    <location>
        <begin position="203"/>
        <end position="216"/>
    </location>
</feature>